<dbReference type="EMBL" id="RCZH01000004">
    <property type="protein sequence ID" value="TPG42227.1"/>
    <property type="molecule type" value="Genomic_DNA"/>
</dbReference>
<dbReference type="RefSeq" id="WP_140505576.1">
    <property type="nucleotide sequence ID" value="NZ_RCZH01000004.1"/>
</dbReference>
<evidence type="ECO:0000256" key="2">
    <source>
        <dbReference type="ARBA" id="ARBA00022448"/>
    </source>
</evidence>
<keyword evidence="16" id="KW-1185">Reference proteome</keyword>
<keyword evidence="7" id="KW-0406">Ion transport</keyword>
<keyword evidence="8 12" id="KW-0798">TonB box</keyword>
<feature type="domain" description="TonB-dependent receptor-like beta-barrel" evidence="13">
    <location>
        <begin position="220"/>
        <end position="678"/>
    </location>
</feature>
<keyword evidence="5 11" id="KW-0812">Transmembrane</keyword>
<keyword evidence="4" id="KW-0410">Iron transport</keyword>
<dbReference type="STRING" id="29533.SAMN05444387_2757"/>
<dbReference type="Pfam" id="PF00593">
    <property type="entry name" value="TonB_dep_Rec_b-barrel"/>
    <property type="match status" value="1"/>
</dbReference>
<gene>
    <name evidence="15" type="ORF">EAH81_07880</name>
</gene>
<reference evidence="15 16" key="1">
    <citation type="journal article" date="2019" name="Environ. Microbiol.">
        <title>Species interactions and distinct microbial communities in high Arctic permafrost affected cryosols are associated with the CH4 and CO2 gas fluxes.</title>
        <authorList>
            <person name="Altshuler I."/>
            <person name="Hamel J."/>
            <person name="Turney S."/>
            <person name="Magnuson E."/>
            <person name="Levesque R."/>
            <person name="Greer C."/>
            <person name="Whyte L.G."/>
        </authorList>
    </citation>
    <scope>NUCLEOTIDE SEQUENCE [LARGE SCALE GENOMIC DNA]</scope>
    <source>
        <strain evidence="15 16">42</strain>
    </source>
</reference>
<evidence type="ECO:0000259" key="14">
    <source>
        <dbReference type="Pfam" id="PF07715"/>
    </source>
</evidence>
<keyword evidence="15" id="KW-0675">Receptor</keyword>
<dbReference type="InterPro" id="IPR039426">
    <property type="entry name" value="TonB-dep_rcpt-like"/>
</dbReference>
<evidence type="ECO:0000256" key="6">
    <source>
        <dbReference type="ARBA" id="ARBA00023004"/>
    </source>
</evidence>
<evidence type="ECO:0000256" key="9">
    <source>
        <dbReference type="ARBA" id="ARBA00023136"/>
    </source>
</evidence>
<dbReference type="PROSITE" id="PS52016">
    <property type="entry name" value="TONB_DEPENDENT_REC_3"/>
    <property type="match status" value="1"/>
</dbReference>
<organism evidence="15 16">
    <name type="scientific">Flavobacterium pectinovorum</name>
    <dbReference type="NCBI Taxonomy" id="29533"/>
    <lineage>
        <taxon>Bacteria</taxon>
        <taxon>Pseudomonadati</taxon>
        <taxon>Bacteroidota</taxon>
        <taxon>Flavobacteriia</taxon>
        <taxon>Flavobacteriales</taxon>
        <taxon>Flavobacteriaceae</taxon>
        <taxon>Flavobacterium</taxon>
    </lineage>
</organism>
<comment type="subcellular location">
    <subcellularLocation>
        <location evidence="1 11">Cell outer membrane</location>
        <topology evidence="1 11">Multi-pass membrane protein</topology>
    </subcellularLocation>
</comment>
<evidence type="ECO:0000256" key="11">
    <source>
        <dbReference type="PROSITE-ProRule" id="PRU01360"/>
    </source>
</evidence>
<dbReference type="SUPFAM" id="SSF56935">
    <property type="entry name" value="Porins"/>
    <property type="match status" value="1"/>
</dbReference>
<feature type="domain" description="TonB-dependent receptor plug" evidence="14">
    <location>
        <begin position="46"/>
        <end position="152"/>
    </location>
</feature>
<keyword evidence="3 11" id="KW-1134">Transmembrane beta strand</keyword>
<dbReference type="PANTHER" id="PTHR32552">
    <property type="entry name" value="FERRICHROME IRON RECEPTOR-RELATED"/>
    <property type="match status" value="1"/>
</dbReference>
<protein>
    <submittedName>
        <fullName evidence="15">TonB-dependent receptor</fullName>
    </submittedName>
</protein>
<dbReference type="Gene3D" id="2.40.170.20">
    <property type="entry name" value="TonB-dependent receptor, beta-barrel domain"/>
    <property type="match status" value="1"/>
</dbReference>
<evidence type="ECO:0000256" key="8">
    <source>
        <dbReference type="ARBA" id="ARBA00023077"/>
    </source>
</evidence>
<evidence type="ECO:0000256" key="1">
    <source>
        <dbReference type="ARBA" id="ARBA00004571"/>
    </source>
</evidence>
<keyword evidence="2 11" id="KW-0813">Transport</keyword>
<sequence>MKKIYFTLLIIGQCVLAQNKVEKDTTKSQKLENVFVTANRTATLRKETPVAISKITARTINETKATAVYEIINKTPGVLMVNLGNEQHMMSIRQPMTTNAYYLYLEDGLPIRPMGIFNHNALLEINQYNLQSIEVVKGPVSSLYGPEAVGGTINLISLKPPVNPEFKFGVQADNYGYRRFQAAGGATIGKVGFHIAGISSLQENGWMTYSDYNKDNLNARIDYNISPSTRLISSTMYGKYYSDMSGTVNEDAFNNRTYKSTSNFTYRKSDALRTRLTLEHDWNSNSSSYITAYLRDNKLGQNPSYGIKWSPTVNPTTAKGEVNSNNFKSYGAIGQHTQKFNFLNAKLVAGVLYDYSPVTYWSYVIDLKANLNPGVPGKQTVDSYEIIAEHPDSKLADYTADIFNTAGYAQLSFNPIEKLVITIGGRYDNMKVNYDNALDNSTGSKIYDKVTFKAGANYNPFESAGFYGNYSQGFAPPGITSIFRTKPGTGGTTGVPAGFYYNLEPATFNNYEVGGWLSFLQNKLNFDYAFYYMEGKNELLNIKLADNSTDYRSAGETRHKGIEFGATYKPSKQFNFRLGGTYAQHTYIDFKLSDKPSDPIQDLNGKEMPAAPKWSGNSEVSYYANWLPNLRTSVEWQLVGSYYQDQINTVKYSGYNIFNARVGYQWKRIEVYGNVLNLTDKLYTYNVSRANTTNAQPTYTAAAPRTFVFGIQYNFSLKNNRHQ</sequence>
<comment type="similarity">
    <text evidence="11 12">Belongs to the TonB-dependent receptor family.</text>
</comment>
<evidence type="ECO:0000256" key="12">
    <source>
        <dbReference type="RuleBase" id="RU003357"/>
    </source>
</evidence>
<dbReference type="InterPro" id="IPR000531">
    <property type="entry name" value="Beta-barrel_TonB"/>
</dbReference>
<dbReference type="Gene3D" id="2.170.130.10">
    <property type="entry name" value="TonB-dependent receptor, plug domain"/>
    <property type="match status" value="1"/>
</dbReference>
<dbReference type="InterPro" id="IPR036942">
    <property type="entry name" value="Beta-barrel_TonB_sf"/>
</dbReference>
<evidence type="ECO:0000256" key="10">
    <source>
        <dbReference type="ARBA" id="ARBA00023237"/>
    </source>
</evidence>
<name>A0A502EXE7_9FLAO</name>
<dbReference type="PANTHER" id="PTHR32552:SF81">
    <property type="entry name" value="TONB-DEPENDENT OUTER MEMBRANE RECEPTOR"/>
    <property type="match status" value="1"/>
</dbReference>
<evidence type="ECO:0000256" key="4">
    <source>
        <dbReference type="ARBA" id="ARBA00022496"/>
    </source>
</evidence>
<keyword evidence="6" id="KW-0408">Iron</keyword>
<evidence type="ECO:0000259" key="13">
    <source>
        <dbReference type="Pfam" id="PF00593"/>
    </source>
</evidence>
<accession>A0A502EXE7</accession>
<keyword evidence="9 11" id="KW-0472">Membrane</keyword>
<dbReference type="CDD" id="cd01347">
    <property type="entry name" value="ligand_gated_channel"/>
    <property type="match status" value="1"/>
</dbReference>
<dbReference type="Proteomes" id="UP000319700">
    <property type="component" value="Unassembled WGS sequence"/>
</dbReference>
<evidence type="ECO:0000256" key="3">
    <source>
        <dbReference type="ARBA" id="ARBA00022452"/>
    </source>
</evidence>
<dbReference type="Pfam" id="PF07715">
    <property type="entry name" value="Plug"/>
    <property type="match status" value="1"/>
</dbReference>
<evidence type="ECO:0000313" key="16">
    <source>
        <dbReference type="Proteomes" id="UP000319700"/>
    </source>
</evidence>
<dbReference type="InterPro" id="IPR037066">
    <property type="entry name" value="Plug_dom_sf"/>
</dbReference>
<comment type="caution">
    <text evidence="15">The sequence shown here is derived from an EMBL/GenBank/DDBJ whole genome shotgun (WGS) entry which is preliminary data.</text>
</comment>
<dbReference type="InterPro" id="IPR012910">
    <property type="entry name" value="Plug_dom"/>
</dbReference>
<keyword evidence="10 11" id="KW-0998">Cell outer membrane</keyword>
<evidence type="ECO:0000313" key="15">
    <source>
        <dbReference type="EMBL" id="TPG42227.1"/>
    </source>
</evidence>
<dbReference type="GO" id="GO:0006826">
    <property type="term" value="P:iron ion transport"/>
    <property type="evidence" value="ECO:0007669"/>
    <property type="project" value="UniProtKB-KW"/>
</dbReference>
<dbReference type="OrthoDB" id="9782587at2"/>
<proteinExistence type="inferred from homology"/>
<evidence type="ECO:0000256" key="7">
    <source>
        <dbReference type="ARBA" id="ARBA00023065"/>
    </source>
</evidence>
<evidence type="ECO:0000256" key="5">
    <source>
        <dbReference type="ARBA" id="ARBA00022692"/>
    </source>
</evidence>
<dbReference type="AlphaFoldDB" id="A0A502EXE7"/>
<dbReference type="GO" id="GO:0009279">
    <property type="term" value="C:cell outer membrane"/>
    <property type="evidence" value="ECO:0007669"/>
    <property type="project" value="UniProtKB-SubCell"/>
</dbReference>